<reference evidence="3 4" key="1">
    <citation type="journal article" date="2021" name="Commun. Biol.">
        <title>The genome of Shorea leprosula (Dipterocarpaceae) highlights the ecological relevance of drought in aseasonal tropical rainforests.</title>
        <authorList>
            <person name="Ng K.K.S."/>
            <person name="Kobayashi M.J."/>
            <person name="Fawcett J.A."/>
            <person name="Hatakeyama M."/>
            <person name="Paape T."/>
            <person name="Ng C.H."/>
            <person name="Ang C.C."/>
            <person name="Tnah L.H."/>
            <person name="Lee C.T."/>
            <person name="Nishiyama T."/>
            <person name="Sese J."/>
            <person name="O'Brien M.J."/>
            <person name="Copetti D."/>
            <person name="Mohd Noor M.I."/>
            <person name="Ong R.C."/>
            <person name="Putra M."/>
            <person name="Sireger I.Z."/>
            <person name="Indrioko S."/>
            <person name="Kosugi Y."/>
            <person name="Izuno A."/>
            <person name="Isagi Y."/>
            <person name="Lee S.L."/>
            <person name="Shimizu K.K."/>
        </authorList>
    </citation>
    <scope>NUCLEOTIDE SEQUENCE [LARGE SCALE GENOMIC DNA]</scope>
    <source>
        <strain evidence="3">214</strain>
    </source>
</reference>
<evidence type="ECO:0000259" key="2">
    <source>
        <dbReference type="Pfam" id="PF01764"/>
    </source>
</evidence>
<evidence type="ECO:0000313" key="3">
    <source>
        <dbReference type="EMBL" id="GKU94749.1"/>
    </source>
</evidence>
<comment type="caution">
    <text evidence="3">The sequence shown here is derived from an EMBL/GenBank/DDBJ whole genome shotgun (WGS) entry which is preliminary data.</text>
</comment>
<gene>
    <name evidence="3" type="ORF">SLEP1_g8193</name>
</gene>
<keyword evidence="1" id="KW-0378">Hydrolase</keyword>
<dbReference type="GO" id="GO:0006629">
    <property type="term" value="P:lipid metabolic process"/>
    <property type="evidence" value="ECO:0007669"/>
    <property type="project" value="InterPro"/>
</dbReference>
<protein>
    <recommendedName>
        <fullName evidence="2">Fungal lipase-type domain-containing protein</fullName>
    </recommendedName>
</protein>
<dbReference type="AlphaFoldDB" id="A0AAV5IBW8"/>
<dbReference type="PANTHER" id="PTHR46086:SF9">
    <property type="entry name" value="FUNGAL LIPASE-LIKE DOMAIN-CONTAINING PROTEIN"/>
    <property type="match status" value="1"/>
</dbReference>
<name>A0AAV5IBW8_9ROSI</name>
<dbReference type="CDD" id="cd00519">
    <property type="entry name" value="Lipase_3"/>
    <property type="match status" value="1"/>
</dbReference>
<dbReference type="GO" id="GO:0004806">
    <property type="term" value="F:triacylglycerol lipase activity"/>
    <property type="evidence" value="ECO:0007669"/>
    <property type="project" value="InterPro"/>
</dbReference>
<dbReference type="EMBL" id="BPVZ01000008">
    <property type="protein sequence ID" value="GKU94749.1"/>
    <property type="molecule type" value="Genomic_DNA"/>
</dbReference>
<accession>A0AAV5IBW8</accession>
<proteinExistence type="predicted"/>
<dbReference type="InterPro" id="IPR044819">
    <property type="entry name" value="OBL-like"/>
</dbReference>
<dbReference type="PANTHER" id="PTHR46086">
    <property type="entry name" value="ALPHA/BETA-HYDROLASES SUPERFAMILY PROTEIN"/>
    <property type="match status" value="1"/>
</dbReference>
<evidence type="ECO:0000313" key="4">
    <source>
        <dbReference type="Proteomes" id="UP001054252"/>
    </source>
</evidence>
<sequence>MSLLGQKFLRHAAACMAWIGEKFEMWLNLVSSNRSIFILFRNFLRGNVVKPHSESENFLSFVGHVDRRVDLDKNIKPEDSRYHEALAVMAAKVSYENEAFVKKTVRDCWKMELLGYYNFWNDYQRKKTTEGFMFYDQESDTVVVAFRGTEVFDADAWSTDVDISWYELPQMGKIHGGFMKALGLVMSQGWPRNYEQNDDHPLAYYTIREKLKEVLTRNNETKFIMAGHSLGGALAVLFPAVLALHEETSLLQRLKGIYTFGQPRVGNEDFKSFMENQIDRHGFKYLRFVYCNDIVPRLPTDDDSTFLFKHFGTCLYYDSFYKAKVVPEEPQKNYISLLLGIPRLLNAFWELIRGFILQYIRGPDYREGWLLILVRFVGLALPGLAAHNPQDYVNATRLGRSGICKRPKDNSTS</sequence>
<dbReference type="Gene3D" id="3.40.50.1820">
    <property type="entry name" value="alpha/beta hydrolase"/>
    <property type="match status" value="1"/>
</dbReference>
<dbReference type="InterPro" id="IPR002921">
    <property type="entry name" value="Fungal_lipase-type"/>
</dbReference>
<dbReference type="SUPFAM" id="SSF53474">
    <property type="entry name" value="alpha/beta-Hydrolases"/>
    <property type="match status" value="1"/>
</dbReference>
<evidence type="ECO:0000256" key="1">
    <source>
        <dbReference type="ARBA" id="ARBA00022801"/>
    </source>
</evidence>
<feature type="domain" description="Fungal lipase-type" evidence="2">
    <location>
        <begin position="143"/>
        <end position="301"/>
    </location>
</feature>
<keyword evidence="4" id="KW-1185">Reference proteome</keyword>
<organism evidence="3 4">
    <name type="scientific">Rubroshorea leprosula</name>
    <dbReference type="NCBI Taxonomy" id="152421"/>
    <lineage>
        <taxon>Eukaryota</taxon>
        <taxon>Viridiplantae</taxon>
        <taxon>Streptophyta</taxon>
        <taxon>Embryophyta</taxon>
        <taxon>Tracheophyta</taxon>
        <taxon>Spermatophyta</taxon>
        <taxon>Magnoliopsida</taxon>
        <taxon>eudicotyledons</taxon>
        <taxon>Gunneridae</taxon>
        <taxon>Pentapetalae</taxon>
        <taxon>rosids</taxon>
        <taxon>malvids</taxon>
        <taxon>Malvales</taxon>
        <taxon>Dipterocarpaceae</taxon>
        <taxon>Rubroshorea</taxon>
    </lineage>
</organism>
<dbReference type="Proteomes" id="UP001054252">
    <property type="component" value="Unassembled WGS sequence"/>
</dbReference>
<dbReference type="Pfam" id="PF01764">
    <property type="entry name" value="Lipase_3"/>
    <property type="match status" value="1"/>
</dbReference>
<dbReference type="InterPro" id="IPR029058">
    <property type="entry name" value="AB_hydrolase_fold"/>
</dbReference>